<feature type="domain" description="DUF8173" evidence="2">
    <location>
        <begin position="1"/>
        <end position="175"/>
    </location>
</feature>
<dbReference type="OrthoDB" id="387405at2157"/>
<dbReference type="EMBL" id="FOJA01000001">
    <property type="protein sequence ID" value="SEW24589.1"/>
    <property type="molecule type" value="Genomic_DNA"/>
</dbReference>
<keyword evidence="1" id="KW-0472">Membrane</keyword>
<feature type="transmembrane region" description="Helical" evidence="1">
    <location>
        <begin position="139"/>
        <end position="172"/>
    </location>
</feature>
<keyword evidence="4" id="KW-1185">Reference proteome</keyword>
<evidence type="ECO:0000259" key="2">
    <source>
        <dbReference type="Pfam" id="PF26514"/>
    </source>
</evidence>
<evidence type="ECO:0000313" key="3">
    <source>
        <dbReference type="EMBL" id="SEW24589.1"/>
    </source>
</evidence>
<evidence type="ECO:0000313" key="4">
    <source>
        <dbReference type="Proteomes" id="UP000198518"/>
    </source>
</evidence>
<organism evidence="3 4">
    <name type="scientific">Halobacterium jilantaiense</name>
    <dbReference type="NCBI Taxonomy" id="355548"/>
    <lineage>
        <taxon>Archaea</taxon>
        <taxon>Methanobacteriati</taxon>
        <taxon>Methanobacteriota</taxon>
        <taxon>Stenosarchaea group</taxon>
        <taxon>Halobacteria</taxon>
        <taxon>Halobacteriales</taxon>
        <taxon>Halobacteriaceae</taxon>
        <taxon>Halobacterium</taxon>
    </lineage>
</organism>
<dbReference type="STRING" id="355548.SAMN04487945_2472"/>
<reference evidence="3 4" key="1">
    <citation type="submission" date="2016-10" db="EMBL/GenBank/DDBJ databases">
        <authorList>
            <person name="de Groot N.N."/>
        </authorList>
    </citation>
    <scope>NUCLEOTIDE SEQUENCE [LARGE SCALE GENOMIC DNA]</scope>
    <source>
        <strain evidence="3 4">CGMCC 1.5337</strain>
    </source>
</reference>
<feature type="transmembrane region" description="Helical" evidence="1">
    <location>
        <begin position="102"/>
        <end position="127"/>
    </location>
</feature>
<keyword evidence="1" id="KW-1133">Transmembrane helix</keyword>
<dbReference type="Proteomes" id="UP000198518">
    <property type="component" value="Unassembled WGS sequence"/>
</dbReference>
<dbReference type="RefSeq" id="WP_143052197.1">
    <property type="nucleotide sequence ID" value="NZ_FOJA01000001.1"/>
</dbReference>
<evidence type="ECO:0000256" key="1">
    <source>
        <dbReference type="SAM" id="Phobius"/>
    </source>
</evidence>
<feature type="transmembrane region" description="Helical" evidence="1">
    <location>
        <begin position="39"/>
        <end position="56"/>
    </location>
</feature>
<gene>
    <name evidence="3" type="ORF">SAMN04487945_2472</name>
</gene>
<dbReference type="InterPro" id="IPR058486">
    <property type="entry name" value="DUF8173"/>
</dbReference>
<feature type="transmembrane region" description="Helical" evidence="1">
    <location>
        <begin position="77"/>
        <end position="96"/>
    </location>
</feature>
<name>A0A1I0QCG7_9EURY</name>
<dbReference type="AlphaFoldDB" id="A0A1I0QCG7"/>
<protein>
    <recommendedName>
        <fullName evidence="2">DUF8173 domain-containing protein</fullName>
    </recommendedName>
</protein>
<proteinExistence type="predicted"/>
<dbReference type="Pfam" id="PF26514">
    <property type="entry name" value="DUF8173"/>
    <property type="match status" value="1"/>
</dbReference>
<sequence>MSALHRSAASLSVLLAVVPATVAARPAAAAQSTELSPPVQAVLAFVATLFVGGVLLSKAPQFVDQSVDRIRGESAACFVWGVVVLVMFVGVSVLLVLTGFGIVLWVPLAVGFVAVAFVGSAVGYLAVFDGILDSRVQALLVGAVVAGATNLVPVLGSIVGFVVGSLGLGAVVEYSRA</sequence>
<accession>A0A1I0QCG7</accession>
<keyword evidence="1" id="KW-0812">Transmembrane</keyword>